<evidence type="ECO:0000256" key="7">
    <source>
        <dbReference type="ARBA" id="ARBA00022679"/>
    </source>
</evidence>
<comment type="pathway">
    <text evidence="3">Carbohydrate biosynthesis; gluconeogenesis.</text>
</comment>
<dbReference type="InterPro" id="IPR013815">
    <property type="entry name" value="ATP_grasp_subdomain_1"/>
</dbReference>
<dbReference type="GO" id="GO:0005524">
    <property type="term" value="F:ATP binding"/>
    <property type="evidence" value="ECO:0007669"/>
    <property type="project" value="UniProtKB-KW"/>
</dbReference>
<evidence type="ECO:0000256" key="5">
    <source>
        <dbReference type="ARBA" id="ARBA00011996"/>
    </source>
</evidence>
<comment type="similarity">
    <text evidence="4">Belongs to the PEP-utilizing enzyme family.</text>
</comment>
<evidence type="ECO:0000256" key="1">
    <source>
        <dbReference type="ARBA" id="ARBA00001946"/>
    </source>
</evidence>
<keyword evidence="11" id="KW-0067">ATP-binding</keyword>
<evidence type="ECO:0000313" key="17">
    <source>
        <dbReference type="EMBL" id="SMC25421.1"/>
    </source>
</evidence>
<dbReference type="RefSeq" id="WP_170920558.1">
    <property type="nucleotide sequence ID" value="NZ_FWXF01000013.1"/>
</dbReference>
<evidence type="ECO:0000256" key="14">
    <source>
        <dbReference type="ARBA" id="ARBA00047700"/>
    </source>
</evidence>
<evidence type="ECO:0000256" key="2">
    <source>
        <dbReference type="ARBA" id="ARBA00002988"/>
    </source>
</evidence>
<evidence type="ECO:0000256" key="10">
    <source>
        <dbReference type="ARBA" id="ARBA00022777"/>
    </source>
</evidence>
<dbReference type="EC" id="2.7.9.2" evidence="5"/>
<reference evidence="17 18" key="1">
    <citation type="submission" date="2017-04" db="EMBL/GenBank/DDBJ databases">
        <authorList>
            <person name="Afonso C.L."/>
            <person name="Miller P.J."/>
            <person name="Scott M.A."/>
            <person name="Spackman E."/>
            <person name="Goraichik I."/>
            <person name="Dimitrov K.M."/>
            <person name="Suarez D.L."/>
            <person name="Swayne D.E."/>
        </authorList>
    </citation>
    <scope>NUCLEOTIDE SEQUENCE [LARGE SCALE GENOMIC DNA]</scope>
    <source>
        <strain evidence="17 18">DSM 13146</strain>
    </source>
</reference>
<feature type="domain" description="PEP-utilising enzyme mobile" evidence="15">
    <location>
        <begin position="478"/>
        <end position="547"/>
    </location>
</feature>
<dbReference type="Gene3D" id="3.30.470.20">
    <property type="entry name" value="ATP-grasp fold, B domain"/>
    <property type="match status" value="1"/>
</dbReference>
<dbReference type="InterPro" id="IPR006319">
    <property type="entry name" value="PEP_synth"/>
</dbReference>
<dbReference type="SUPFAM" id="SSF52009">
    <property type="entry name" value="Phosphohistidine domain"/>
    <property type="match status" value="1"/>
</dbReference>
<keyword evidence="10 17" id="KW-0418">Kinase</keyword>
<keyword evidence="8" id="KW-0479">Metal-binding</keyword>
<dbReference type="PANTHER" id="PTHR43030">
    <property type="entry name" value="PHOSPHOENOLPYRUVATE SYNTHASE"/>
    <property type="match status" value="1"/>
</dbReference>
<dbReference type="EMBL" id="FWXF01000013">
    <property type="protein sequence ID" value="SMC25421.1"/>
    <property type="molecule type" value="Genomic_DNA"/>
</dbReference>
<dbReference type="UniPathway" id="UPA00138"/>
<evidence type="ECO:0000256" key="11">
    <source>
        <dbReference type="ARBA" id="ARBA00022840"/>
    </source>
</evidence>
<keyword evidence="17" id="KW-0670">Pyruvate</keyword>
<evidence type="ECO:0000256" key="13">
    <source>
        <dbReference type="ARBA" id="ARBA00033470"/>
    </source>
</evidence>
<dbReference type="Pfam" id="PF01326">
    <property type="entry name" value="PPDK_N"/>
    <property type="match status" value="1"/>
</dbReference>
<keyword evidence="12" id="KW-0460">Magnesium</keyword>
<protein>
    <recommendedName>
        <fullName evidence="6">Phosphoenolpyruvate synthase</fullName>
        <ecNumber evidence="5">2.7.9.2</ecNumber>
    </recommendedName>
    <alternativeName>
        <fullName evidence="13">Pyruvate, water dikinase</fullName>
    </alternativeName>
</protein>
<dbReference type="GO" id="GO:0008986">
    <property type="term" value="F:pyruvate, water dikinase activity"/>
    <property type="evidence" value="ECO:0007669"/>
    <property type="project" value="UniProtKB-EC"/>
</dbReference>
<dbReference type="SUPFAM" id="SSF56059">
    <property type="entry name" value="Glutathione synthetase ATP-binding domain-like"/>
    <property type="match status" value="1"/>
</dbReference>
<comment type="function">
    <text evidence="2">Catalyzes the phosphorylation of pyruvate to phosphoenolpyruvate.</text>
</comment>
<dbReference type="InterPro" id="IPR008279">
    <property type="entry name" value="PEP-util_enz_mobile_dom"/>
</dbReference>
<dbReference type="Pfam" id="PF00391">
    <property type="entry name" value="PEP-utilizers"/>
    <property type="match status" value="1"/>
</dbReference>
<dbReference type="Gene3D" id="3.50.30.10">
    <property type="entry name" value="Phosphohistidine domain"/>
    <property type="match status" value="1"/>
</dbReference>
<feature type="domain" description="Pyruvate phosphate dikinase AMP/ATP-binding" evidence="16">
    <location>
        <begin position="130"/>
        <end position="431"/>
    </location>
</feature>
<organism evidence="17 18">
    <name type="scientific">Desulfacinum hydrothermale DSM 13146</name>
    <dbReference type="NCBI Taxonomy" id="1121390"/>
    <lineage>
        <taxon>Bacteria</taxon>
        <taxon>Pseudomonadati</taxon>
        <taxon>Thermodesulfobacteriota</taxon>
        <taxon>Syntrophobacteria</taxon>
        <taxon>Syntrophobacterales</taxon>
        <taxon>Syntrophobacteraceae</taxon>
        <taxon>Desulfacinum</taxon>
    </lineage>
</organism>
<evidence type="ECO:0000256" key="4">
    <source>
        <dbReference type="ARBA" id="ARBA00007837"/>
    </source>
</evidence>
<keyword evidence="18" id="KW-1185">Reference proteome</keyword>
<dbReference type="GO" id="GO:0006094">
    <property type="term" value="P:gluconeogenesis"/>
    <property type="evidence" value="ECO:0007669"/>
    <property type="project" value="UniProtKB-UniPathway"/>
</dbReference>
<evidence type="ECO:0000256" key="6">
    <source>
        <dbReference type="ARBA" id="ARBA00021623"/>
    </source>
</evidence>
<dbReference type="AlphaFoldDB" id="A0A1W1XPH4"/>
<comment type="catalytic activity">
    <reaction evidence="14">
        <text>pyruvate + ATP + H2O = phosphoenolpyruvate + AMP + phosphate + 2 H(+)</text>
        <dbReference type="Rhea" id="RHEA:11364"/>
        <dbReference type="ChEBI" id="CHEBI:15361"/>
        <dbReference type="ChEBI" id="CHEBI:15377"/>
        <dbReference type="ChEBI" id="CHEBI:15378"/>
        <dbReference type="ChEBI" id="CHEBI:30616"/>
        <dbReference type="ChEBI" id="CHEBI:43474"/>
        <dbReference type="ChEBI" id="CHEBI:58702"/>
        <dbReference type="ChEBI" id="CHEBI:456215"/>
        <dbReference type="EC" id="2.7.9.2"/>
    </reaction>
</comment>
<accession>A0A1W1XPH4</accession>
<comment type="cofactor">
    <cofactor evidence="1">
        <name>Mg(2+)</name>
        <dbReference type="ChEBI" id="CHEBI:18420"/>
    </cofactor>
</comment>
<evidence type="ECO:0000256" key="12">
    <source>
        <dbReference type="ARBA" id="ARBA00022842"/>
    </source>
</evidence>
<keyword evidence="7" id="KW-0808">Transferase</keyword>
<evidence type="ECO:0000259" key="16">
    <source>
        <dbReference type="Pfam" id="PF01326"/>
    </source>
</evidence>
<dbReference type="STRING" id="1121390.SAMN02746041_02329"/>
<dbReference type="Gene3D" id="3.30.1490.20">
    <property type="entry name" value="ATP-grasp fold, A domain"/>
    <property type="match status" value="1"/>
</dbReference>
<dbReference type="InterPro" id="IPR002192">
    <property type="entry name" value="PPDK_AMP/ATP-bd"/>
</dbReference>
<dbReference type="InterPro" id="IPR036637">
    <property type="entry name" value="Phosphohistidine_dom_sf"/>
</dbReference>
<evidence type="ECO:0000259" key="15">
    <source>
        <dbReference type="Pfam" id="PF00391"/>
    </source>
</evidence>
<keyword evidence="9" id="KW-0547">Nucleotide-binding</keyword>
<dbReference type="PANTHER" id="PTHR43030:SF1">
    <property type="entry name" value="PHOSPHOENOLPYRUVATE SYNTHASE"/>
    <property type="match status" value="1"/>
</dbReference>
<gene>
    <name evidence="17" type="ORF">SAMN02746041_02329</name>
</gene>
<evidence type="ECO:0000256" key="8">
    <source>
        <dbReference type="ARBA" id="ARBA00022723"/>
    </source>
</evidence>
<dbReference type="Proteomes" id="UP000192783">
    <property type="component" value="Unassembled WGS sequence"/>
</dbReference>
<proteinExistence type="inferred from homology"/>
<evidence type="ECO:0000256" key="9">
    <source>
        <dbReference type="ARBA" id="ARBA00022741"/>
    </source>
</evidence>
<dbReference type="GO" id="GO:0046872">
    <property type="term" value="F:metal ion binding"/>
    <property type="evidence" value="ECO:0007669"/>
    <property type="project" value="UniProtKB-KW"/>
</dbReference>
<evidence type="ECO:0000313" key="18">
    <source>
        <dbReference type="Proteomes" id="UP000192783"/>
    </source>
</evidence>
<evidence type="ECO:0000256" key="3">
    <source>
        <dbReference type="ARBA" id="ARBA00004742"/>
    </source>
</evidence>
<name>A0A1W1XPH4_9BACT</name>
<sequence>MAGIIPWIRNRLSHFRPNRPRNLRHDYDNFVKLMAEHDFALEILNELADYDRGKGIATIPYLQNTAKKLTLSAQTVVHLLNELSDNQFADLACVCDRLVQQIRDVVTGTEEPIFTPTAVFLTQITQEMADKVGNKMASLGEVRNRIGLPVPDGFATTVCAYSQFMEYSHLDLAISKLLEAEESDEPDRLLLLEKNIKSLIRQAPLPYDLASSLKTGYEKILSGSSGRFASFRSSALGEDSESSFAGQYTSVLNVPPHGIEEAYKEVVASKYNARAIYYRRKRGYRNEDIGMPVGIIQMVPATVSGVIYTEDPNHPGSNRVTISALWGLGPLLVDGEVTPDTFVVEKQEKLVIVEKQTATKRVMLVPAPEGGIQKTRVPEDKRDVPCLTDEQLQQLLLWALQIENHFRWPQDIEWAIDPDGRIFILQTRPLSLVESVIPSLPDLTDHDLLLEGGQTACGGAGAGPVYRVRTEEDLAGCPKGAVLVTHRTSARLVKVMDRVNAIVTNVGSLTDHMASLSREFHVPTLVNTKTATKKLHEGHWAIVDASNKKVYKAAWGEMAGWCPLEKQPLLNIKSTQSHRILRRLVSLVVPLKLCDPESPDFRANRCQTLHDVIRFAHEMAIRAMHDKAMNLGRFGRHHQAFLMESPLPLRVYIIDLDHVVRRGKDSKTTIAPQDVESPLFKAFWEGLADERLQWNRLESSSLDLKGFFSAMSQAMAEMSLTQQDMGANYIILAEDYLNANFRFGYHFTTVDAYVSHHAEDNHISFTFKGGAAPLERRTRRVELIRTILSRLGFNVKTTRDFLKAQTKHAPARECLEKLSQLGSLIGSTRLLDMALVNDELVEKCAQRFLSGDYCLGVICGQDSAPSTSR</sequence>